<reference evidence="2 3" key="1">
    <citation type="submission" date="2020-09" db="EMBL/GenBank/DDBJ databases">
        <title>De no assembly of potato wild relative species, Solanum commersonii.</title>
        <authorList>
            <person name="Cho K."/>
        </authorList>
    </citation>
    <scope>NUCLEOTIDE SEQUENCE [LARGE SCALE GENOMIC DNA]</scope>
    <source>
        <strain evidence="2">LZ3.2</strain>
        <tissue evidence="2">Leaf</tissue>
    </source>
</reference>
<name>A0A9J5Z521_SOLCO</name>
<dbReference type="Proteomes" id="UP000824120">
    <property type="component" value="Chromosome 5"/>
</dbReference>
<evidence type="ECO:0000256" key="1">
    <source>
        <dbReference type="SAM" id="MobiDB-lite"/>
    </source>
</evidence>
<dbReference type="EMBL" id="JACXVP010000005">
    <property type="protein sequence ID" value="KAG5606150.1"/>
    <property type="molecule type" value="Genomic_DNA"/>
</dbReference>
<evidence type="ECO:0000313" key="3">
    <source>
        <dbReference type="Proteomes" id="UP000824120"/>
    </source>
</evidence>
<comment type="caution">
    <text evidence="2">The sequence shown here is derived from an EMBL/GenBank/DDBJ whole genome shotgun (WGS) entry which is preliminary data.</text>
</comment>
<accession>A0A9J5Z521</accession>
<feature type="region of interest" description="Disordered" evidence="1">
    <location>
        <begin position="56"/>
        <end position="101"/>
    </location>
</feature>
<dbReference type="AlphaFoldDB" id="A0A9J5Z521"/>
<gene>
    <name evidence="2" type="ORF">H5410_027642</name>
</gene>
<feature type="region of interest" description="Disordered" evidence="1">
    <location>
        <begin position="1"/>
        <end position="25"/>
    </location>
</feature>
<keyword evidence="3" id="KW-1185">Reference proteome</keyword>
<proteinExistence type="predicted"/>
<protein>
    <submittedName>
        <fullName evidence="2">Uncharacterized protein</fullName>
    </submittedName>
</protein>
<feature type="compositionally biased region" description="Polar residues" evidence="1">
    <location>
        <begin position="82"/>
        <end position="92"/>
    </location>
</feature>
<organism evidence="2 3">
    <name type="scientific">Solanum commersonii</name>
    <name type="common">Commerson's wild potato</name>
    <name type="synonym">Commerson's nightshade</name>
    <dbReference type="NCBI Taxonomy" id="4109"/>
    <lineage>
        <taxon>Eukaryota</taxon>
        <taxon>Viridiplantae</taxon>
        <taxon>Streptophyta</taxon>
        <taxon>Embryophyta</taxon>
        <taxon>Tracheophyta</taxon>
        <taxon>Spermatophyta</taxon>
        <taxon>Magnoliopsida</taxon>
        <taxon>eudicotyledons</taxon>
        <taxon>Gunneridae</taxon>
        <taxon>Pentapetalae</taxon>
        <taxon>asterids</taxon>
        <taxon>lamiids</taxon>
        <taxon>Solanales</taxon>
        <taxon>Solanaceae</taxon>
        <taxon>Solanoideae</taxon>
        <taxon>Solaneae</taxon>
        <taxon>Solanum</taxon>
    </lineage>
</organism>
<feature type="compositionally biased region" description="Basic residues" evidence="1">
    <location>
        <begin position="11"/>
        <end position="25"/>
    </location>
</feature>
<evidence type="ECO:0000313" key="2">
    <source>
        <dbReference type="EMBL" id="KAG5606150.1"/>
    </source>
</evidence>
<sequence length="101" mass="12173">MANKEMITNKPRQRNRRNNNNKTSRKWTININMCSKRKSNDKYKEGKTINHRKKEYRKQCGNQLQHSTEKKNLDMQEPNNDEGMSTQRVQNRSKVDHNKKI</sequence>